<sequence>MKLYKCECQNSSGKTLKGMNVEVITSIGDPKSEDIKKAVERKYGVSLSSLSINLNQWDCILIS</sequence>
<organism evidence="1 2">
    <name type="scientific">Aquimarina atlantica</name>
    <dbReference type="NCBI Taxonomy" id="1317122"/>
    <lineage>
        <taxon>Bacteria</taxon>
        <taxon>Pseudomonadati</taxon>
        <taxon>Bacteroidota</taxon>
        <taxon>Flavobacteriia</taxon>
        <taxon>Flavobacteriales</taxon>
        <taxon>Flavobacteriaceae</taxon>
        <taxon>Aquimarina</taxon>
    </lineage>
</organism>
<accession>A0A023BUL8</accession>
<proteinExistence type="predicted"/>
<dbReference type="STRING" id="1317122.ATO12_17135"/>
<evidence type="ECO:0000313" key="2">
    <source>
        <dbReference type="Proteomes" id="UP000023541"/>
    </source>
</evidence>
<name>A0A023BUL8_9FLAO</name>
<protein>
    <submittedName>
        <fullName evidence="1">Uncharacterized protein</fullName>
    </submittedName>
</protein>
<dbReference type="RefSeq" id="WP_034242405.1">
    <property type="nucleotide sequence ID" value="NZ_AQRA01000005.1"/>
</dbReference>
<gene>
    <name evidence="1" type="ORF">ATO12_17135</name>
</gene>
<keyword evidence="2" id="KW-1185">Reference proteome</keyword>
<dbReference type="Proteomes" id="UP000023541">
    <property type="component" value="Unassembled WGS sequence"/>
</dbReference>
<dbReference type="EMBL" id="AQRA01000005">
    <property type="protein sequence ID" value="EZH73660.1"/>
    <property type="molecule type" value="Genomic_DNA"/>
</dbReference>
<dbReference type="AlphaFoldDB" id="A0A023BUL8"/>
<comment type="caution">
    <text evidence="1">The sequence shown here is derived from an EMBL/GenBank/DDBJ whole genome shotgun (WGS) entry which is preliminary data.</text>
</comment>
<evidence type="ECO:0000313" key="1">
    <source>
        <dbReference type="EMBL" id="EZH73660.1"/>
    </source>
</evidence>
<reference evidence="1 2" key="1">
    <citation type="submission" date="2014-04" db="EMBL/GenBank/DDBJ databases">
        <title>Aquimarina sp. 22II-S11-z7 Genome Sequencing.</title>
        <authorList>
            <person name="Lai Q."/>
        </authorList>
    </citation>
    <scope>NUCLEOTIDE SEQUENCE [LARGE SCALE GENOMIC DNA]</scope>
    <source>
        <strain evidence="1 2">22II-S11-z7</strain>
    </source>
</reference>